<reference evidence="2" key="1">
    <citation type="submission" date="2021-07" db="EMBL/GenBank/DDBJ databases">
        <authorList>
            <person name="Catto M.A."/>
            <person name="Jacobson A."/>
            <person name="Kennedy G."/>
            <person name="Labadie P."/>
            <person name="Hunt B.G."/>
            <person name="Srinivasan R."/>
        </authorList>
    </citation>
    <scope>NUCLEOTIDE SEQUENCE</scope>
    <source>
        <strain evidence="2">PL_HMW_Pooled</strain>
        <tissue evidence="2">Head</tissue>
    </source>
</reference>
<keyword evidence="3" id="KW-1185">Reference proteome</keyword>
<evidence type="ECO:0000313" key="2">
    <source>
        <dbReference type="EMBL" id="KAK3910815.1"/>
    </source>
</evidence>
<feature type="region of interest" description="Disordered" evidence="1">
    <location>
        <begin position="232"/>
        <end position="293"/>
    </location>
</feature>
<keyword evidence="2" id="KW-0648">Protein biosynthesis</keyword>
<protein>
    <submittedName>
        <fullName evidence="2">Translation initiation factor IF-1</fullName>
    </submittedName>
</protein>
<gene>
    <name evidence="2" type="ORF">KUF71_004303</name>
</gene>
<organism evidence="2 3">
    <name type="scientific">Frankliniella fusca</name>
    <dbReference type="NCBI Taxonomy" id="407009"/>
    <lineage>
        <taxon>Eukaryota</taxon>
        <taxon>Metazoa</taxon>
        <taxon>Ecdysozoa</taxon>
        <taxon>Arthropoda</taxon>
        <taxon>Hexapoda</taxon>
        <taxon>Insecta</taxon>
        <taxon>Pterygota</taxon>
        <taxon>Neoptera</taxon>
        <taxon>Paraneoptera</taxon>
        <taxon>Thysanoptera</taxon>
        <taxon>Terebrantia</taxon>
        <taxon>Thripoidea</taxon>
        <taxon>Thripidae</taxon>
        <taxon>Frankliniella</taxon>
    </lineage>
</organism>
<accession>A0AAE1GZM0</accession>
<dbReference type="EMBL" id="JAHWGI010000195">
    <property type="protein sequence ID" value="KAK3910815.1"/>
    <property type="molecule type" value="Genomic_DNA"/>
</dbReference>
<feature type="region of interest" description="Disordered" evidence="1">
    <location>
        <begin position="1"/>
        <end position="23"/>
    </location>
</feature>
<dbReference type="Proteomes" id="UP001219518">
    <property type="component" value="Unassembled WGS sequence"/>
</dbReference>
<dbReference type="PANTHER" id="PTHR33173">
    <property type="match status" value="1"/>
</dbReference>
<evidence type="ECO:0000313" key="3">
    <source>
        <dbReference type="Proteomes" id="UP001219518"/>
    </source>
</evidence>
<feature type="compositionally biased region" description="Polar residues" evidence="1">
    <location>
        <begin position="282"/>
        <end position="293"/>
    </location>
</feature>
<dbReference type="PANTHER" id="PTHR33173:SF2">
    <property type="entry name" value="MYND-TYPE DOMAIN-CONTAINING PROTEIN"/>
    <property type="match status" value="1"/>
</dbReference>
<dbReference type="AlphaFoldDB" id="A0AAE1GZM0"/>
<evidence type="ECO:0000256" key="1">
    <source>
        <dbReference type="SAM" id="MobiDB-lite"/>
    </source>
</evidence>
<name>A0AAE1GZM0_9NEOP</name>
<reference evidence="2" key="2">
    <citation type="journal article" date="2023" name="BMC Genomics">
        <title>Pest status, molecular evolution, and epigenetic factors derived from the genome assembly of Frankliniella fusca, a thysanopteran phytovirus vector.</title>
        <authorList>
            <person name="Catto M.A."/>
            <person name="Labadie P.E."/>
            <person name="Jacobson A.L."/>
            <person name="Kennedy G.G."/>
            <person name="Srinivasan R."/>
            <person name="Hunt B.G."/>
        </authorList>
    </citation>
    <scope>NUCLEOTIDE SEQUENCE</scope>
    <source>
        <strain evidence="2">PL_HMW_Pooled</strain>
    </source>
</reference>
<proteinExistence type="predicted"/>
<comment type="caution">
    <text evidence="2">The sequence shown here is derived from an EMBL/GenBank/DDBJ whole genome shotgun (WGS) entry which is preliminary data.</text>
</comment>
<sequence>MSDDMPSDMPNSGGAATDGAASDKNPATVLHTVEFHNDNPIWKEIMRSMNCMIDTNILRLLKVTGFGSYHALKKFTVKDIEFIEDFVKSGDILDRIEENDIQLYLGFCKNRERFRFMPGEKSLLLEVVEYVKKNHKESEKALGKMTLFPLFQKATRKSNSDLSCASASKQAKRTDNGLETVLCTEIPAEVLKIRKLLKQYCNNKSLHASYSESVPSLKIEVQTVETGDHLNKSTLESYFPPSGKSSVEKNREMRDNPNLTAVEKNSEETTTSDQEDDPMSTVDLTTEQDTNSDNQARCQELSACISDFSSQDSNLSYLLQLLMETARKNAKREIRGRRYDMELKYFSVYLFIVGGPLVYEFLSTNLVGALPSISQVQKTLLLTSEPVREGEFRFSELDQFLTEHGFPRKVYISEDGTRITQKFLFDLRSNQIIGPAPPLSENGIPLTCSFPATSAAMIAQHFEKGTPSSSAYAVMAQPLQDGAPAYCLCMFGIANNFNSEQVYRRWNYIYTELKNTGIEVVGFSSDGDEKLLSAMQFHMFRDGPVFAHEFEDFFFMSGGDKFTVIQDFIHTVNKFRARLSPGHYLPLGKYTASQSHLRILIDDQTKDQPGLTPYDLDKDKMNFNSSVKICSDRVIKQLEMHVPGSEGTQAYPTVMHMKEFLEKVRRIDMLHTVSTKLSGKIVFPRERRKLLLGKLSSDKLKATYFPANEEIREMVLLAEENAKEDLLKLGVSVTCPRKTFLEKIRNSLLSLRDFESDEPPENDLTNLNYQATIDDDDISLALLAAFPTPESVADLHPYDECPNNSQLRSHLGGSSINNIRIHRVREKVLSKIGGVRTVVEQPAAKEKEIKIGNWCLFRNKSKLNVVHILGFKYLSGAGRAQNYSLTSAPVKPPKGCAPRGIGCLGMFYNINEASLSQQSTQHLCMNIDNYEATIPPPVPNPDGKLILSAAACSYLMNMS</sequence>
<feature type="compositionally biased region" description="Low complexity" evidence="1">
    <location>
        <begin position="12"/>
        <end position="23"/>
    </location>
</feature>
<dbReference type="GO" id="GO:0003743">
    <property type="term" value="F:translation initiation factor activity"/>
    <property type="evidence" value="ECO:0007669"/>
    <property type="project" value="UniProtKB-KW"/>
</dbReference>
<feature type="compositionally biased region" description="Basic and acidic residues" evidence="1">
    <location>
        <begin position="246"/>
        <end position="255"/>
    </location>
</feature>
<keyword evidence="2" id="KW-0396">Initiation factor</keyword>